<evidence type="ECO:0000313" key="2">
    <source>
        <dbReference type="EMBL" id="JAQ07148.1"/>
    </source>
</evidence>
<gene>
    <name evidence="2" type="ORF">g.10881</name>
</gene>
<feature type="chain" id="PRO_5007527128" description="Secreted protein" evidence="1">
    <location>
        <begin position="20"/>
        <end position="108"/>
    </location>
</feature>
<protein>
    <recommendedName>
        <fullName evidence="3">Secreted protein</fullName>
    </recommendedName>
</protein>
<proteinExistence type="predicted"/>
<evidence type="ECO:0008006" key="3">
    <source>
        <dbReference type="Google" id="ProtNLM"/>
    </source>
</evidence>
<organism evidence="2">
    <name type="scientific">Lygus hesperus</name>
    <name type="common">Western plant bug</name>
    <dbReference type="NCBI Taxonomy" id="30085"/>
    <lineage>
        <taxon>Eukaryota</taxon>
        <taxon>Metazoa</taxon>
        <taxon>Ecdysozoa</taxon>
        <taxon>Arthropoda</taxon>
        <taxon>Hexapoda</taxon>
        <taxon>Insecta</taxon>
        <taxon>Pterygota</taxon>
        <taxon>Neoptera</taxon>
        <taxon>Paraneoptera</taxon>
        <taxon>Hemiptera</taxon>
        <taxon>Heteroptera</taxon>
        <taxon>Panheteroptera</taxon>
        <taxon>Cimicomorpha</taxon>
        <taxon>Miridae</taxon>
        <taxon>Mirini</taxon>
        <taxon>Lygus</taxon>
    </lineage>
</organism>
<sequence>MFILLHLCIVAATALLTHTHHCHPHTASSCTTVSISICTLYHCHRFISPVVTAVTWHHTTTGKLCPRGPAHTSPSHQRTGVLYTTATVLAVMLVGAATAPYTTANTFK</sequence>
<reference evidence="2" key="1">
    <citation type="journal article" date="2016" name="Gigascience">
        <title>De novo construction of an expanded transcriptome assembly for the western tarnished plant bug, Lygus hesperus.</title>
        <authorList>
            <person name="Tassone E.E."/>
            <person name="Geib S.M."/>
            <person name="Hall B."/>
            <person name="Fabrick J.A."/>
            <person name="Brent C.S."/>
            <person name="Hull J.J."/>
        </authorList>
    </citation>
    <scope>NUCLEOTIDE SEQUENCE</scope>
</reference>
<dbReference type="AlphaFoldDB" id="A0A146LGA7"/>
<dbReference type="EMBL" id="GDHC01011481">
    <property type="protein sequence ID" value="JAQ07148.1"/>
    <property type="molecule type" value="Transcribed_RNA"/>
</dbReference>
<feature type="signal peptide" evidence="1">
    <location>
        <begin position="1"/>
        <end position="19"/>
    </location>
</feature>
<evidence type="ECO:0000256" key="1">
    <source>
        <dbReference type="SAM" id="SignalP"/>
    </source>
</evidence>
<name>A0A146LGA7_LYGHE</name>
<accession>A0A146LGA7</accession>
<keyword evidence="1" id="KW-0732">Signal</keyword>